<dbReference type="RefSeq" id="WP_123738048.1">
    <property type="nucleotide sequence ID" value="NZ_RKHQ01000001.1"/>
</dbReference>
<evidence type="ECO:0000256" key="2">
    <source>
        <dbReference type="ARBA" id="ARBA00023267"/>
    </source>
</evidence>
<evidence type="ECO:0000313" key="5">
    <source>
        <dbReference type="EMBL" id="ROR95775.1"/>
    </source>
</evidence>
<dbReference type="PANTHER" id="PTHR12835">
    <property type="entry name" value="BIOTIN PROTEIN LIGASE"/>
    <property type="match status" value="1"/>
</dbReference>
<evidence type="ECO:0000259" key="4">
    <source>
        <dbReference type="PROSITE" id="PS51733"/>
    </source>
</evidence>
<dbReference type="SUPFAM" id="SSF55681">
    <property type="entry name" value="Class II aaRS and biotin synthetases"/>
    <property type="match status" value="1"/>
</dbReference>
<dbReference type="Gene3D" id="3.30.930.10">
    <property type="entry name" value="Bira Bifunctional Protein, Domain 2"/>
    <property type="match status" value="1"/>
</dbReference>
<dbReference type="Pfam" id="PF02237">
    <property type="entry name" value="BPL_C"/>
    <property type="match status" value="1"/>
</dbReference>
<proteinExistence type="predicted"/>
<dbReference type="Pfam" id="PF03099">
    <property type="entry name" value="BPL_LplA_LipB"/>
    <property type="match status" value="1"/>
</dbReference>
<keyword evidence="1 5" id="KW-0436">Ligase</keyword>
<dbReference type="PROSITE" id="PS51733">
    <property type="entry name" value="BPL_LPL_CATALYTIC"/>
    <property type="match status" value="1"/>
</dbReference>
<dbReference type="PANTHER" id="PTHR12835:SF5">
    <property type="entry name" value="BIOTIN--PROTEIN LIGASE"/>
    <property type="match status" value="1"/>
</dbReference>
<dbReference type="InterPro" id="IPR045864">
    <property type="entry name" value="aa-tRNA-synth_II/BPL/LPL"/>
</dbReference>
<dbReference type="InterPro" id="IPR004143">
    <property type="entry name" value="BPL_LPL_catalytic"/>
</dbReference>
<keyword evidence="6" id="KW-1185">Reference proteome</keyword>
<evidence type="ECO:0000256" key="1">
    <source>
        <dbReference type="ARBA" id="ARBA00022598"/>
    </source>
</evidence>
<reference evidence="5 6" key="1">
    <citation type="submission" date="2018-11" db="EMBL/GenBank/DDBJ databases">
        <title>Sequencing the genomes of 1000 actinobacteria strains.</title>
        <authorList>
            <person name="Klenk H.-P."/>
        </authorList>
    </citation>
    <scope>NUCLEOTIDE SEQUENCE [LARGE SCALE GENOMIC DNA]</scope>
    <source>
        <strain evidence="5 6">DSM 13521</strain>
    </source>
</reference>
<dbReference type="OrthoDB" id="9807064at2"/>
<dbReference type="EMBL" id="RKHQ01000001">
    <property type="protein sequence ID" value="ROR95775.1"/>
    <property type="molecule type" value="Genomic_DNA"/>
</dbReference>
<dbReference type="InterPro" id="IPR004408">
    <property type="entry name" value="Biotin_CoA_COase_ligase"/>
</dbReference>
<comment type="caution">
    <text evidence="5">The sequence shown here is derived from an EMBL/GenBank/DDBJ whole genome shotgun (WGS) entry which is preliminary data.</text>
</comment>
<dbReference type="GO" id="GO:0004077">
    <property type="term" value="F:biotin--[biotin carboxyl-carrier protein] ligase activity"/>
    <property type="evidence" value="ECO:0007669"/>
    <property type="project" value="UniProtKB-EC"/>
</dbReference>
<dbReference type="NCBIfam" id="TIGR00121">
    <property type="entry name" value="birA_ligase"/>
    <property type="match status" value="1"/>
</dbReference>
<evidence type="ECO:0000256" key="3">
    <source>
        <dbReference type="ARBA" id="ARBA00024227"/>
    </source>
</evidence>
<dbReference type="GO" id="GO:0005737">
    <property type="term" value="C:cytoplasm"/>
    <property type="evidence" value="ECO:0007669"/>
    <property type="project" value="TreeGrafter"/>
</dbReference>
<sequence>MADEVGLARLVVVEESPSTNDELTALRAADPAAWPHLSALVARHQSAGHGRLGRGWTTPPGQALTISVVVEPGPLPREEWPTLSLVAGLAAVRACERVVPGVDLGLKWPNDVVVVDPSAADDAVAPGWVGIRKVGGILAQAQPDAVILGVGINVCQRELPVPWATSLALAAGPVDDDAGAPSAPDPLALAGALGAELAPLVERWRAGGFAVLREEVAARLDTLGRRVSVELGGGRTLTGIAEALGADGRLVVRDGGTLHDVAAGDVAHLRAG</sequence>
<accession>A0A3N2D7N6</accession>
<evidence type="ECO:0000313" key="6">
    <source>
        <dbReference type="Proteomes" id="UP000275356"/>
    </source>
</evidence>
<dbReference type="Gene3D" id="2.30.30.100">
    <property type="match status" value="1"/>
</dbReference>
<dbReference type="EC" id="6.3.4.15" evidence="3"/>
<gene>
    <name evidence="5" type="ORF">EDD28_0337</name>
</gene>
<dbReference type="CDD" id="cd16442">
    <property type="entry name" value="BPL"/>
    <property type="match status" value="1"/>
</dbReference>
<organism evidence="5 6">
    <name type="scientific">Salana multivorans</name>
    <dbReference type="NCBI Taxonomy" id="120377"/>
    <lineage>
        <taxon>Bacteria</taxon>
        <taxon>Bacillati</taxon>
        <taxon>Actinomycetota</taxon>
        <taxon>Actinomycetes</taxon>
        <taxon>Micrococcales</taxon>
        <taxon>Beutenbergiaceae</taxon>
        <taxon>Salana</taxon>
    </lineage>
</organism>
<dbReference type="Proteomes" id="UP000275356">
    <property type="component" value="Unassembled WGS sequence"/>
</dbReference>
<dbReference type="InterPro" id="IPR003142">
    <property type="entry name" value="BPL_C"/>
</dbReference>
<protein>
    <recommendedName>
        <fullName evidence="3">biotin--[biotin carboxyl-carrier protein] ligase</fullName>
        <ecNumber evidence="3">6.3.4.15</ecNumber>
    </recommendedName>
</protein>
<keyword evidence="2" id="KW-0092">Biotin</keyword>
<dbReference type="AlphaFoldDB" id="A0A3N2D7N6"/>
<feature type="domain" description="BPL/LPL catalytic" evidence="4">
    <location>
        <begin position="5"/>
        <end position="201"/>
    </location>
</feature>
<name>A0A3N2D7N6_9MICO</name>